<organism evidence="5 6">
    <name type="scientific">Dimargaris verticillata</name>
    <dbReference type="NCBI Taxonomy" id="2761393"/>
    <lineage>
        <taxon>Eukaryota</taxon>
        <taxon>Fungi</taxon>
        <taxon>Fungi incertae sedis</taxon>
        <taxon>Zoopagomycota</taxon>
        <taxon>Kickxellomycotina</taxon>
        <taxon>Dimargaritomycetes</taxon>
        <taxon>Dimargaritales</taxon>
        <taxon>Dimargaritaceae</taxon>
        <taxon>Dimargaris</taxon>
    </lineage>
</organism>
<dbReference type="InterPro" id="IPR007193">
    <property type="entry name" value="Upf2/Nmd2_C"/>
</dbReference>
<keyword evidence="6" id="KW-1185">Reference proteome</keyword>
<feature type="compositionally biased region" description="Low complexity" evidence="3">
    <location>
        <begin position="1002"/>
        <end position="1020"/>
    </location>
</feature>
<feature type="domain" description="MIF4G" evidence="4">
    <location>
        <begin position="750"/>
        <end position="958"/>
    </location>
</feature>
<feature type="region of interest" description="Disordered" evidence="3">
    <location>
        <begin position="492"/>
        <end position="519"/>
    </location>
</feature>
<feature type="compositionally biased region" description="Polar residues" evidence="3">
    <location>
        <begin position="504"/>
        <end position="515"/>
    </location>
</feature>
<evidence type="ECO:0000256" key="2">
    <source>
        <dbReference type="ARBA" id="ARBA00022490"/>
    </source>
</evidence>
<dbReference type="PANTHER" id="PTHR12839:SF7">
    <property type="entry name" value="REGULATOR OF NONSENSE TRANSCRIPTS 2"/>
    <property type="match status" value="1"/>
</dbReference>
<protein>
    <submittedName>
        <fullName evidence="5">mRNA decay protein</fullName>
    </submittedName>
</protein>
<dbReference type="PANTHER" id="PTHR12839">
    <property type="entry name" value="NONSENSE-MEDIATED MRNA DECAY PROTEIN 2 UP-FRAMESHIFT SUPPRESSOR 2"/>
    <property type="match status" value="1"/>
</dbReference>
<evidence type="ECO:0000313" key="6">
    <source>
        <dbReference type="Proteomes" id="UP001151582"/>
    </source>
</evidence>
<evidence type="ECO:0000259" key="4">
    <source>
        <dbReference type="SMART" id="SM00543"/>
    </source>
</evidence>
<dbReference type="SUPFAM" id="SSF48371">
    <property type="entry name" value="ARM repeat"/>
    <property type="match status" value="2"/>
</dbReference>
<proteinExistence type="predicted"/>
<evidence type="ECO:0000313" key="5">
    <source>
        <dbReference type="EMBL" id="KAJ1976817.1"/>
    </source>
</evidence>
<sequence>MEGDGTPGPDEADQRLERQRALQQAILAAWIQPQASPANLDANLKKNTAFVKKCKASVGADMAPTLIKDIGTLKLEKYVGEVVTAIAEGGLIKCKTTADVDAAVDVIARLHQRFPDTFTVQFVPALHRQFSTPTKAQLNAQTPEQHDKTELSRLSRQRTLLRVAGELWLAGLFYGFDAQLPMVTAHAESMRTESSLLGGSSKIAAPSSAESLASEGSQMRQGIMTRIVSQLLYPDLDRHLNTPLALTLAKYLGYFLCGTSKEAFPALPSQSDRDLVAMLAAQRKPIASLLKSYYKSLCVELAKQHKRIQATKKAHQHRLVNRGMLPEADEQHLEQLTKELAKLLTNIESIAAAMDWGVPTLPEDDAADGPGISLGLTASAATSVNGRYGKYGQWDDEEAQHFYENLVDLKDVVPGVFLGGARKPRKPKAVEDPSTAPSTDNAIEPNDNAPSAISMESLDAQGGTSTDMSNLIANLELDDATQDLHIDTGDVLDSSHSLSRSQSQPNHLTAASTSLAEPAAGDTATAPVLTLAGNAMASNLNELLLLLPSLVSRDMVDQAAIQFCFFNSKQARQRLLEAVLAVPRTRLELIPHYARLVATLHQYMTDLGPPLTTTLHQRFRRQTLAPGRSAGAHGGVESRIRDVFLLVELAKFRVIPLHLPLYCLKTLIQDFSSHAIEILCRGLLEPAGAFLYHWPETRAVMTELLAMLKRKKEAKLLDRRLESMLDFAYHQCNPQRGNKRQPKLLTIKEQYVYHLVYERLGRSSVDAVAYQLRKLDWTDPLVSAALYRCFTKAWKVSYSLVGYMATLVASLAKYHPMLNATVVDAVLEGVRVGLEQNVFKHNQRRVAQVRYLGELYARRVVSAGLVFETLYTILTFGYTTMRPHPARVSPFDLPHDYFRVRLCCVLLDSCGLYLNRGRNQTKLAAFLAYFQLYLLAKDAPPIEVKFLLEDTFDRVCPGFQFGTDFAAASLAYDTLVAKEMAVTKQTLSSAPIPSQMVKTADASPRPTASLAPSPSAAPTLHPDALQGFDDGSEPVGSDASDTESTGSSASDSDDQNDHGAYLLEQQRLEQQRIVREQEEAAAAELAALKEAEDAHFNEIYRQIVAESLESRKSDQPKVAPLNIHIPLHLQTRSIDTAAEGDRAVAGHAVTPITTATAAAMGSHVAYTILSKKHNKPHTGQLHVPSQSKLVSHTISEQRASYEEKQQLKQFVLKYERQSHENYQTELQRTLANQGVRLVPSSSRSRRKG</sequence>
<feature type="region of interest" description="Disordered" evidence="3">
    <location>
        <begin position="420"/>
        <end position="453"/>
    </location>
</feature>
<gene>
    <name evidence="5" type="primary">NMD2</name>
    <name evidence="5" type="ORF">H4R34_003832</name>
</gene>
<dbReference type="GO" id="GO:0035145">
    <property type="term" value="C:exon-exon junction complex"/>
    <property type="evidence" value="ECO:0007669"/>
    <property type="project" value="TreeGrafter"/>
</dbReference>
<feature type="domain" description="MIF4G" evidence="4">
    <location>
        <begin position="541"/>
        <end position="735"/>
    </location>
</feature>
<feature type="region of interest" description="Disordered" evidence="3">
    <location>
        <begin position="993"/>
        <end position="1057"/>
    </location>
</feature>
<feature type="compositionally biased region" description="Low complexity" evidence="3">
    <location>
        <begin position="494"/>
        <end position="503"/>
    </location>
</feature>
<dbReference type="Proteomes" id="UP001151582">
    <property type="component" value="Unassembled WGS sequence"/>
</dbReference>
<comment type="caution">
    <text evidence="5">The sequence shown here is derived from an EMBL/GenBank/DDBJ whole genome shotgun (WGS) entry which is preliminary data.</text>
</comment>
<dbReference type="InterPro" id="IPR039762">
    <property type="entry name" value="Nmd2/UPF2"/>
</dbReference>
<dbReference type="InterPro" id="IPR003890">
    <property type="entry name" value="MIF4G-like_typ-3"/>
</dbReference>
<dbReference type="GO" id="GO:0005737">
    <property type="term" value="C:cytoplasm"/>
    <property type="evidence" value="ECO:0007669"/>
    <property type="project" value="UniProtKB-SubCell"/>
</dbReference>
<reference evidence="5" key="1">
    <citation type="submission" date="2022-07" db="EMBL/GenBank/DDBJ databases">
        <title>Phylogenomic reconstructions and comparative analyses of Kickxellomycotina fungi.</title>
        <authorList>
            <person name="Reynolds N.K."/>
            <person name="Stajich J.E."/>
            <person name="Barry K."/>
            <person name="Grigoriev I.V."/>
            <person name="Crous P."/>
            <person name="Smith M.E."/>
        </authorList>
    </citation>
    <scope>NUCLEOTIDE SEQUENCE</scope>
    <source>
        <strain evidence="5">RSA 567</strain>
    </source>
</reference>
<dbReference type="SMART" id="SM00543">
    <property type="entry name" value="MIF4G"/>
    <property type="match status" value="2"/>
</dbReference>
<dbReference type="AlphaFoldDB" id="A0A9W8B5G6"/>
<dbReference type="Pfam" id="PF02854">
    <property type="entry name" value="MIF4G"/>
    <property type="match status" value="2"/>
</dbReference>
<dbReference type="Pfam" id="PF04050">
    <property type="entry name" value="Upf2"/>
    <property type="match status" value="1"/>
</dbReference>
<name>A0A9W8B5G6_9FUNG</name>
<evidence type="ECO:0000256" key="3">
    <source>
        <dbReference type="SAM" id="MobiDB-lite"/>
    </source>
</evidence>
<dbReference type="InterPro" id="IPR016024">
    <property type="entry name" value="ARM-type_fold"/>
</dbReference>
<dbReference type="EMBL" id="JANBQB010000398">
    <property type="protein sequence ID" value="KAJ1976817.1"/>
    <property type="molecule type" value="Genomic_DNA"/>
</dbReference>
<keyword evidence="2" id="KW-0963">Cytoplasm</keyword>
<dbReference type="GO" id="GO:0003723">
    <property type="term" value="F:RNA binding"/>
    <property type="evidence" value="ECO:0007669"/>
    <property type="project" value="InterPro"/>
</dbReference>
<dbReference type="Gene3D" id="1.25.40.180">
    <property type="match status" value="3"/>
</dbReference>
<dbReference type="OrthoDB" id="27832at2759"/>
<accession>A0A9W8B5G6</accession>
<evidence type="ECO:0000256" key="1">
    <source>
        <dbReference type="ARBA" id="ARBA00004496"/>
    </source>
</evidence>
<comment type="subcellular location">
    <subcellularLocation>
        <location evidence="1">Cytoplasm</location>
    </subcellularLocation>
</comment>
<dbReference type="GO" id="GO:0000184">
    <property type="term" value="P:nuclear-transcribed mRNA catabolic process, nonsense-mediated decay"/>
    <property type="evidence" value="ECO:0007669"/>
    <property type="project" value="InterPro"/>
</dbReference>